<dbReference type="CDD" id="cd07302">
    <property type="entry name" value="CHD"/>
    <property type="match status" value="1"/>
</dbReference>
<dbReference type="PROSITE" id="PS50011">
    <property type="entry name" value="PROTEIN_KINASE_DOM"/>
    <property type="match status" value="1"/>
</dbReference>
<evidence type="ECO:0000256" key="1">
    <source>
        <dbReference type="ARBA" id="ARBA00001436"/>
    </source>
</evidence>
<keyword evidence="10 12" id="KW-0456">Lyase</keyword>
<evidence type="ECO:0000313" key="17">
    <source>
        <dbReference type="Proteomes" id="UP001303046"/>
    </source>
</evidence>
<dbReference type="Gene3D" id="3.30.70.1230">
    <property type="entry name" value="Nucleotide cyclase"/>
    <property type="match status" value="1"/>
</dbReference>
<evidence type="ECO:0000256" key="2">
    <source>
        <dbReference type="ARBA" id="ARBA00004167"/>
    </source>
</evidence>
<keyword evidence="7" id="KW-0472">Membrane</keyword>
<dbReference type="InterPro" id="IPR001245">
    <property type="entry name" value="Ser-Thr/Tyr_kinase_cat_dom"/>
</dbReference>
<keyword evidence="4" id="KW-0812">Transmembrane</keyword>
<proteinExistence type="inferred from homology"/>
<organism evidence="16 17">
    <name type="scientific">Necator americanus</name>
    <name type="common">Human hookworm</name>
    <dbReference type="NCBI Taxonomy" id="51031"/>
    <lineage>
        <taxon>Eukaryota</taxon>
        <taxon>Metazoa</taxon>
        <taxon>Ecdysozoa</taxon>
        <taxon>Nematoda</taxon>
        <taxon>Chromadorea</taxon>
        <taxon>Rhabditida</taxon>
        <taxon>Rhabditina</taxon>
        <taxon>Rhabditomorpha</taxon>
        <taxon>Strongyloidea</taxon>
        <taxon>Ancylostomatidae</taxon>
        <taxon>Bunostominae</taxon>
        <taxon>Necator</taxon>
    </lineage>
</organism>
<dbReference type="InterPro" id="IPR029787">
    <property type="entry name" value="Nucleotide_cyclase"/>
</dbReference>
<dbReference type="InterPro" id="IPR000719">
    <property type="entry name" value="Prot_kinase_dom"/>
</dbReference>
<reference evidence="16 17" key="1">
    <citation type="submission" date="2023-08" db="EMBL/GenBank/DDBJ databases">
        <title>A Necator americanus chromosomal reference genome.</title>
        <authorList>
            <person name="Ilik V."/>
            <person name="Petrzelkova K.J."/>
            <person name="Pardy F."/>
            <person name="Fuh T."/>
            <person name="Niatou-Singa F.S."/>
            <person name="Gouil Q."/>
            <person name="Baker L."/>
            <person name="Ritchie M.E."/>
            <person name="Jex A.R."/>
            <person name="Gazzola D."/>
            <person name="Li H."/>
            <person name="Toshio Fujiwara R."/>
            <person name="Zhan B."/>
            <person name="Aroian R.V."/>
            <person name="Pafco B."/>
            <person name="Schwarz E.M."/>
        </authorList>
    </citation>
    <scope>NUCLEOTIDE SEQUENCE [LARGE SCALE GENOMIC DNA]</scope>
    <source>
        <strain evidence="16 17">Aroian</strain>
        <tissue evidence="16">Whole animal</tissue>
    </source>
</reference>
<name>A0ABR1DI47_NECAM</name>
<evidence type="ECO:0000256" key="12">
    <source>
        <dbReference type="RuleBase" id="RU000405"/>
    </source>
</evidence>
<dbReference type="PANTHER" id="PTHR11920:SF260">
    <property type="entry name" value="RECEPTOR-TYPE GUANYLATE CYCLASE GCY-23"/>
    <property type="match status" value="1"/>
</dbReference>
<dbReference type="PROSITE" id="PS00452">
    <property type="entry name" value="GUANYLATE_CYCLASE_1"/>
    <property type="match status" value="1"/>
</dbReference>
<feature type="domain" description="Protein kinase" evidence="14">
    <location>
        <begin position="118"/>
        <end position="422"/>
    </location>
</feature>
<keyword evidence="5" id="KW-0547">Nucleotide-binding</keyword>
<dbReference type="EC" id="4.6.1.2" evidence="3 13"/>
<evidence type="ECO:0000256" key="11">
    <source>
        <dbReference type="ARBA" id="ARBA00023293"/>
    </source>
</evidence>
<evidence type="ECO:0000313" key="16">
    <source>
        <dbReference type="EMBL" id="KAK6749626.1"/>
    </source>
</evidence>
<feature type="domain" description="Guanylate cyclase" evidence="15">
    <location>
        <begin position="492"/>
        <end position="622"/>
    </location>
</feature>
<evidence type="ECO:0000259" key="15">
    <source>
        <dbReference type="PROSITE" id="PS50125"/>
    </source>
</evidence>
<evidence type="ECO:0000256" key="10">
    <source>
        <dbReference type="ARBA" id="ARBA00023239"/>
    </source>
</evidence>
<dbReference type="Pfam" id="PF07714">
    <property type="entry name" value="PK_Tyr_Ser-Thr"/>
    <property type="match status" value="1"/>
</dbReference>
<evidence type="ECO:0000256" key="4">
    <source>
        <dbReference type="ARBA" id="ARBA00022692"/>
    </source>
</evidence>
<evidence type="ECO:0000256" key="3">
    <source>
        <dbReference type="ARBA" id="ARBA00012202"/>
    </source>
</evidence>
<keyword evidence="17" id="KW-1185">Reference proteome</keyword>
<dbReference type="InterPro" id="IPR001054">
    <property type="entry name" value="A/G_cyclase"/>
</dbReference>
<comment type="caution">
    <text evidence="16">The sequence shown here is derived from an EMBL/GenBank/DDBJ whole genome shotgun (WGS) entry which is preliminary data.</text>
</comment>
<evidence type="ECO:0000256" key="6">
    <source>
        <dbReference type="ARBA" id="ARBA00022989"/>
    </source>
</evidence>
<evidence type="ECO:0000256" key="8">
    <source>
        <dbReference type="ARBA" id="ARBA00023170"/>
    </source>
</evidence>
<dbReference type="PANTHER" id="PTHR11920">
    <property type="entry name" value="GUANYLYL CYCLASE"/>
    <property type="match status" value="1"/>
</dbReference>
<keyword evidence="9" id="KW-0325">Glycoprotein</keyword>
<keyword evidence="8" id="KW-0675">Receptor</keyword>
<dbReference type="Gene3D" id="1.10.510.10">
    <property type="entry name" value="Transferase(Phosphotransferase) domain 1"/>
    <property type="match status" value="1"/>
</dbReference>
<keyword evidence="11 13" id="KW-0141">cGMP biosynthesis</keyword>
<dbReference type="SUPFAM" id="SSF56112">
    <property type="entry name" value="Protein kinase-like (PK-like)"/>
    <property type="match status" value="1"/>
</dbReference>
<keyword evidence="6" id="KW-1133">Transmembrane helix</keyword>
<comment type="similarity">
    <text evidence="12">Belongs to the adenylyl cyclase class-4/guanylyl cyclase family.</text>
</comment>
<dbReference type="EMBL" id="JAVFWL010000004">
    <property type="protein sequence ID" value="KAK6749626.1"/>
    <property type="molecule type" value="Genomic_DNA"/>
</dbReference>
<evidence type="ECO:0000256" key="13">
    <source>
        <dbReference type="RuleBase" id="RU003431"/>
    </source>
</evidence>
<gene>
    <name evidence="16" type="primary">Necator_chrIV.g15230</name>
    <name evidence="16" type="ORF">RB195_001935</name>
</gene>
<comment type="subcellular location">
    <subcellularLocation>
        <location evidence="2">Membrane</location>
        <topology evidence="2">Single-pass membrane protein</topology>
    </subcellularLocation>
</comment>
<evidence type="ECO:0000256" key="7">
    <source>
        <dbReference type="ARBA" id="ARBA00023136"/>
    </source>
</evidence>
<dbReference type="InterPro" id="IPR018297">
    <property type="entry name" value="A/G_cyclase_CS"/>
</dbReference>
<dbReference type="SUPFAM" id="SSF55073">
    <property type="entry name" value="Nucleotide cyclase"/>
    <property type="match status" value="1"/>
</dbReference>
<dbReference type="Pfam" id="PF00211">
    <property type="entry name" value="Guanylate_cyc"/>
    <property type="match status" value="1"/>
</dbReference>
<comment type="catalytic activity">
    <reaction evidence="1 13">
        <text>GTP = 3',5'-cyclic GMP + diphosphate</text>
        <dbReference type="Rhea" id="RHEA:13665"/>
        <dbReference type="ChEBI" id="CHEBI:33019"/>
        <dbReference type="ChEBI" id="CHEBI:37565"/>
        <dbReference type="ChEBI" id="CHEBI:57746"/>
        <dbReference type="EC" id="4.6.1.2"/>
    </reaction>
</comment>
<dbReference type="SMART" id="SM00044">
    <property type="entry name" value="CYCc"/>
    <property type="match status" value="1"/>
</dbReference>
<dbReference type="InterPro" id="IPR050401">
    <property type="entry name" value="Cyclic_nucleotide_synthase"/>
</dbReference>
<dbReference type="InterPro" id="IPR011009">
    <property type="entry name" value="Kinase-like_dom_sf"/>
</dbReference>
<protein>
    <recommendedName>
        <fullName evidence="3 13">Guanylate cyclase</fullName>
        <ecNumber evidence="3 13">4.6.1.2</ecNumber>
    </recommendedName>
</protein>
<sequence>MDGLVSAAGVSSGTVMMDDIAERAPIYATFYVSANSDTVKKINEIEPKLIEKCDGLKTKTGCFDLQITDVMTGFWPSPDGTLPKQEPACGYRNERENRALAKTPWRIYRDDFRVVNEDEVRSMLSLGSTRTKLSNQSTFAKHHAVLGTNTHASFHVYPQRRPISFKRDDMQLLTLMKQAIHDNLNPFLGMSFNEKEEMVLLWKFCSRGTVQDIIYNKDMVLDAKFHGAFIRDITLGLEYLHSSPIGYHGSLTPWACLIDRNWMIKLTDYGIANPLERWEKQGLISTEVLKDGDDDGKSGSLQKTSILYQPPEMLKNREVNRLRGTDQTWIKQSQTRRQMGDIYSFGMVMYEILFRSLPFPHATNIDELIEYVRNGQKTYHPSIQDKNEIHPDLIALLLDCWNENPEVRPSIRRVRLNTESYLKVKGSLVDQMMRMMEQYANNLEKIVQERTGMLEDANARADKLLSQLLPSYVANELKLGRPVPPKTFQSATVMFSDIVGFTTICSSSTPLEVVSMLNAIYSKFDDVINKNQAYKVETIGDAYMVVSGIPEENGTKHIMHIADTALDMMELLKTYEIPHRKNVRLRIRLGFHTGTVAAGVVGLTAPRYCLFGDTVNMASRMESTGEPEKIQMSQCSHEMIEKYYPEYQTQLRGTVQVKGKGECTTYWLLGRSTGHLRYLCVPFAALQETRMRDRPVISIENYTIYCGDADENKPEEQRKRKMRTLKLQLDYVLARNIPSFKIRFHKRNRGVPLQPKIDMAGLKDDECRRKFRQRVSIHGVRTKKKLSDADSFTKCIQNAARETLPVLLPRKKFAFASVETISTYNSVFVARSAGDFNQEKRLRRKLRRQLQQNRGNEWTSRAMEFEKAWEDRNPRKAYALLKQYSGKMKRCSHVLNTANGVAVGEATLPIWKEHFETLLNLLAPSTPELEHVHRPTYAVNEEPPTESGSCIQKMKNGKSGGDDGIIAEMLKYLPPSGIREMTKIIRSIWINERIPDSWRHAIIIPLHKKLSVTDPRNYRGISLLRVMYKVLERIILDRLIKHREETTRDEQAGFRPGRSTIDQVFCLSAVFEANATSVSGL</sequence>
<accession>A0ABR1DI47</accession>
<evidence type="ECO:0000256" key="9">
    <source>
        <dbReference type="ARBA" id="ARBA00023180"/>
    </source>
</evidence>
<dbReference type="Proteomes" id="UP001303046">
    <property type="component" value="Unassembled WGS sequence"/>
</dbReference>
<dbReference type="PROSITE" id="PS50125">
    <property type="entry name" value="GUANYLATE_CYCLASE_2"/>
    <property type="match status" value="1"/>
</dbReference>
<evidence type="ECO:0000259" key="14">
    <source>
        <dbReference type="PROSITE" id="PS50011"/>
    </source>
</evidence>
<evidence type="ECO:0000256" key="5">
    <source>
        <dbReference type="ARBA" id="ARBA00022741"/>
    </source>
</evidence>